<dbReference type="PANTHER" id="PTHR46238">
    <property type="entry name" value="REVERSE TRANSCRIPTASE DOMAIN-CONTAINING PROTEIN"/>
    <property type="match status" value="1"/>
</dbReference>
<organism evidence="1">
    <name type="scientific">Tanacetum cinerariifolium</name>
    <name type="common">Dalmatian daisy</name>
    <name type="synonym">Chrysanthemum cinerariifolium</name>
    <dbReference type="NCBI Taxonomy" id="118510"/>
    <lineage>
        <taxon>Eukaryota</taxon>
        <taxon>Viridiplantae</taxon>
        <taxon>Streptophyta</taxon>
        <taxon>Embryophyta</taxon>
        <taxon>Tracheophyta</taxon>
        <taxon>Spermatophyta</taxon>
        <taxon>Magnoliopsida</taxon>
        <taxon>eudicotyledons</taxon>
        <taxon>Gunneridae</taxon>
        <taxon>Pentapetalae</taxon>
        <taxon>asterids</taxon>
        <taxon>campanulids</taxon>
        <taxon>Asterales</taxon>
        <taxon>Asteraceae</taxon>
        <taxon>Asteroideae</taxon>
        <taxon>Anthemideae</taxon>
        <taxon>Anthemidinae</taxon>
        <taxon>Tanacetum</taxon>
    </lineage>
</organism>
<evidence type="ECO:0000313" key="1">
    <source>
        <dbReference type="EMBL" id="GEU73464.1"/>
    </source>
</evidence>
<sequence>MTKPYSSHRFIANCFIAGNFKKEVEASMGKTEMEEALSIKTLLGEDGRSITLISSTDKGVPEPKKNKAVGPDEILIEAWRCLGGEGVWWLTTLFNKTFLRAKIPNEWRLSERKALEDKGLRVSREKTEYLRCNFNMNERDRNEEEEIQLDEHILELKESFRYLGSVMHESRRIKDDVTHHIQVGWLKWRAATGILYDKKVPLKLKGKFYKSFSDKSPSSDYRQQDERRTIEMVWHVKRRPQSIYVRRLESLTVDGARRRGRPKLRWEDRLKTDLKEMLLSEDMTSDRNAWRTRIRVIEGT</sequence>
<dbReference type="EMBL" id="BKCJ010006693">
    <property type="protein sequence ID" value="GEU73464.1"/>
    <property type="molecule type" value="Genomic_DNA"/>
</dbReference>
<proteinExistence type="predicted"/>
<dbReference type="PANTHER" id="PTHR46238:SF8">
    <property type="entry name" value="ENDONUCLEASE_EXONUCLEASE_PHOSPHATASE DOMAIN-CONTAINING PROTEIN"/>
    <property type="match status" value="1"/>
</dbReference>
<evidence type="ECO:0008006" key="2">
    <source>
        <dbReference type="Google" id="ProtNLM"/>
    </source>
</evidence>
<name>A0A6L2MMB8_TANCI</name>
<protein>
    <recommendedName>
        <fullName evidence="2">Retrovirus-related Pol polyprotein LINE-1</fullName>
    </recommendedName>
</protein>
<accession>A0A6L2MMB8</accession>
<dbReference type="AlphaFoldDB" id="A0A6L2MMB8"/>
<reference evidence="1" key="1">
    <citation type="journal article" date="2019" name="Sci. Rep.">
        <title>Draft genome of Tanacetum cinerariifolium, the natural source of mosquito coil.</title>
        <authorList>
            <person name="Yamashiro T."/>
            <person name="Shiraishi A."/>
            <person name="Satake H."/>
            <person name="Nakayama K."/>
        </authorList>
    </citation>
    <scope>NUCLEOTIDE SEQUENCE</scope>
</reference>
<comment type="caution">
    <text evidence="1">The sequence shown here is derived from an EMBL/GenBank/DDBJ whole genome shotgun (WGS) entry which is preliminary data.</text>
</comment>
<gene>
    <name evidence="1" type="ORF">Tci_045442</name>
</gene>